<protein>
    <submittedName>
        <fullName evidence="1">8783_t:CDS:1</fullName>
    </submittedName>
</protein>
<accession>A0A9N8VLF5</accession>
<dbReference type="AlphaFoldDB" id="A0A9N8VLF5"/>
<organism evidence="1 2">
    <name type="scientific">Funneliformis caledonium</name>
    <dbReference type="NCBI Taxonomy" id="1117310"/>
    <lineage>
        <taxon>Eukaryota</taxon>
        <taxon>Fungi</taxon>
        <taxon>Fungi incertae sedis</taxon>
        <taxon>Mucoromycota</taxon>
        <taxon>Glomeromycotina</taxon>
        <taxon>Glomeromycetes</taxon>
        <taxon>Glomerales</taxon>
        <taxon>Glomeraceae</taxon>
        <taxon>Funneliformis</taxon>
    </lineage>
</organism>
<evidence type="ECO:0000313" key="1">
    <source>
        <dbReference type="EMBL" id="CAG8454498.1"/>
    </source>
</evidence>
<sequence>MSKWPTVFVVKLQYEILRKRIRKYFSIIAAEETLKTIMKQSFIKTCMHGNVWNISEGCDNEKFFWKNNLVSIANNDGEPIGTPRIQREHKNAGLETFDVGCIWIDAQTNIKLGYILNMELTFNGTILKIQDYYACREMNKNGGIGLWARWEKNESQDKNIKLRITTLTQI</sequence>
<reference evidence="1" key="1">
    <citation type="submission" date="2021-06" db="EMBL/GenBank/DDBJ databases">
        <authorList>
            <person name="Kallberg Y."/>
            <person name="Tangrot J."/>
            <person name="Rosling A."/>
        </authorList>
    </citation>
    <scope>NUCLEOTIDE SEQUENCE</scope>
    <source>
        <strain evidence="1">UK204</strain>
    </source>
</reference>
<proteinExistence type="predicted"/>
<comment type="caution">
    <text evidence="1">The sequence shown here is derived from an EMBL/GenBank/DDBJ whole genome shotgun (WGS) entry which is preliminary data.</text>
</comment>
<evidence type="ECO:0000313" key="2">
    <source>
        <dbReference type="Proteomes" id="UP000789570"/>
    </source>
</evidence>
<gene>
    <name evidence="1" type="ORF">FCALED_LOCUS1418</name>
</gene>
<keyword evidence="2" id="KW-1185">Reference proteome</keyword>
<dbReference type="EMBL" id="CAJVPQ010000184">
    <property type="protein sequence ID" value="CAG8454498.1"/>
    <property type="molecule type" value="Genomic_DNA"/>
</dbReference>
<name>A0A9N8VLF5_9GLOM</name>
<dbReference type="OrthoDB" id="2289918at2759"/>
<dbReference type="Proteomes" id="UP000789570">
    <property type="component" value="Unassembled WGS sequence"/>
</dbReference>